<feature type="transmembrane region" description="Helical" evidence="1">
    <location>
        <begin position="150"/>
        <end position="169"/>
    </location>
</feature>
<reference evidence="3 4" key="1">
    <citation type="submission" date="2017-06" db="EMBL/GenBank/DDBJ databases">
        <title>Novel microbial phyla capable of carbon fixation and sulfur reduction in deep-sea sediments.</title>
        <authorList>
            <person name="Huang J."/>
            <person name="Baker B."/>
            <person name="Wang Y."/>
        </authorList>
    </citation>
    <scope>NUCLEOTIDE SEQUENCE [LARGE SCALE GENOMIC DNA]</scope>
    <source>
        <strain evidence="3">B3_LCP</strain>
    </source>
</reference>
<feature type="transmembrane region" description="Helical" evidence="1">
    <location>
        <begin position="181"/>
        <end position="199"/>
    </location>
</feature>
<dbReference type="PANTHER" id="PTHR22911:SF137">
    <property type="entry name" value="SOLUTE CARRIER FAMILY 35 MEMBER G2-RELATED"/>
    <property type="match status" value="1"/>
</dbReference>
<name>A0A532V4J0_UNCL8</name>
<dbReference type="Proteomes" id="UP000319619">
    <property type="component" value="Unassembled WGS sequence"/>
</dbReference>
<dbReference type="Pfam" id="PF00892">
    <property type="entry name" value="EamA"/>
    <property type="match status" value="2"/>
</dbReference>
<dbReference type="EMBL" id="NJBN01000001">
    <property type="protein sequence ID" value="TKJ42124.1"/>
    <property type="molecule type" value="Genomic_DNA"/>
</dbReference>
<feature type="domain" description="EamA" evidence="2">
    <location>
        <begin position="151"/>
        <end position="283"/>
    </location>
</feature>
<proteinExistence type="predicted"/>
<feature type="transmembrane region" description="Helical" evidence="1">
    <location>
        <begin position="269"/>
        <end position="290"/>
    </location>
</feature>
<feature type="transmembrane region" description="Helical" evidence="1">
    <location>
        <begin position="211"/>
        <end position="231"/>
    </location>
</feature>
<accession>A0A532V4J0</accession>
<keyword evidence="1" id="KW-0472">Membrane</keyword>
<dbReference type="PROSITE" id="PS51257">
    <property type="entry name" value="PROKAR_LIPOPROTEIN"/>
    <property type="match status" value="1"/>
</dbReference>
<dbReference type="GO" id="GO:0016020">
    <property type="term" value="C:membrane"/>
    <property type="evidence" value="ECO:0007669"/>
    <property type="project" value="InterPro"/>
</dbReference>
<evidence type="ECO:0000259" key="2">
    <source>
        <dbReference type="Pfam" id="PF00892"/>
    </source>
</evidence>
<feature type="transmembrane region" description="Helical" evidence="1">
    <location>
        <begin position="127"/>
        <end position="144"/>
    </location>
</feature>
<dbReference type="AlphaFoldDB" id="A0A532V4J0"/>
<keyword evidence="1" id="KW-0812">Transmembrane</keyword>
<evidence type="ECO:0000256" key="1">
    <source>
        <dbReference type="SAM" id="Phobius"/>
    </source>
</evidence>
<dbReference type="InterPro" id="IPR000620">
    <property type="entry name" value="EamA_dom"/>
</dbReference>
<feature type="transmembrane region" description="Helical" evidence="1">
    <location>
        <begin position="7"/>
        <end position="25"/>
    </location>
</feature>
<dbReference type="PANTHER" id="PTHR22911">
    <property type="entry name" value="ACYL-MALONYL CONDENSING ENZYME-RELATED"/>
    <property type="match status" value="1"/>
</dbReference>
<sequence length="304" mass="33935">MSSTSKGYAFVITSTFLTGCIYTLGKAALEEITPEQLVAWIFMVAAVPLGIWSAYIGKFSELRSCSKRDWVYILAFSAFSIAALQTMWMGLQGLDPTVASFIGRLQTLVTVTLGLLFLKERFRLHEAMGGLVLIFGIVIIRISFDVALSYWFWMMVASGVFFGITEIFAKQSVRHIHPIPLNFVRNSIIAVVFTFVVLLRGQHLFDLGGVFWHVVAIGIIGPLFSRLCFLFAMRHIDISKVALLNQIQPVFVFILAFTFMGMIPSMREMAGGMLILIGALVLMGGRRVLLHSSRQNQHLKNIGK</sequence>
<dbReference type="Gene3D" id="1.10.3730.20">
    <property type="match status" value="1"/>
</dbReference>
<evidence type="ECO:0000313" key="4">
    <source>
        <dbReference type="Proteomes" id="UP000319619"/>
    </source>
</evidence>
<feature type="transmembrane region" description="Helical" evidence="1">
    <location>
        <begin position="243"/>
        <end position="263"/>
    </location>
</feature>
<feature type="transmembrane region" description="Helical" evidence="1">
    <location>
        <begin position="37"/>
        <end position="57"/>
    </location>
</feature>
<keyword evidence="1" id="KW-1133">Transmembrane helix</keyword>
<dbReference type="SUPFAM" id="SSF103481">
    <property type="entry name" value="Multidrug resistance efflux transporter EmrE"/>
    <property type="match status" value="2"/>
</dbReference>
<dbReference type="InterPro" id="IPR037185">
    <property type="entry name" value="EmrE-like"/>
</dbReference>
<comment type="caution">
    <text evidence="3">The sequence shown here is derived from an EMBL/GenBank/DDBJ whole genome shotgun (WGS) entry which is preliminary data.</text>
</comment>
<organism evidence="3 4">
    <name type="scientific">candidate division LCP-89 bacterium B3_LCP</name>
    <dbReference type="NCBI Taxonomy" id="2012998"/>
    <lineage>
        <taxon>Bacteria</taxon>
        <taxon>Pseudomonadati</taxon>
        <taxon>Bacteria division LCP-89</taxon>
    </lineage>
</organism>
<protein>
    <recommendedName>
        <fullName evidence="2">EamA domain-containing protein</fullName>
    </recommendedName>
</protein>
<gene>
    <name evidence="3" type="ORF">CEE37_00160</name>
</gene>
<feature type="domain" description="EamA" evidence="2">
    <location>
        <begin position="6"/>
        <end position="140"/>
    </location>
</feature>
<feature type="transmembrane region" description="Helical" evidence="1">
    <location>
        <begin position="97"/>
        <end position="118"/>
    </location>
</feature>
<evidence type="ECO:0000313" key="3">
    <source>
        <dbReference type="EMBL" id="TKJ42124.1"/>
    </source>
</evidence>
<feature type="transmembrane region" description="Helical" evidence="1">
    <location>
        <begin position="69"/>
        <end position="91"/>
    </location>
</feature>